<dbReference type="InterPro" id="IPR051685">
    <property type="entry name" value="Ycf3/AcsC/BcsC/TPR_MFPF"/>
</dbReference>
<dbReference type="EMBL" id="QVQT01000003">
    <property type="protein sequence ID" value="RFU17167.1"/>
    <property type="molecule type" value="Genomic_DNA"/>
</dbReference>
<dbReference type="PANTHER" id="PTHR44943:SF10">
    <property type="match status" value="1"/>
</dbReference>
<evidence type="ECO:0000256" key="3">
    <source>
        <dbReference type="PROSITE-ProRule" id="PRU00339"/>
    </source>
</evidence>
<dbReference type="InterPro" id="IPR011990">
    <property type="entry name" value="TPR-like_helical_dom_sf"/>
</dbReference>
<evidence type="ECO:0000313" key="4">
    <source>
        <dbReference type="EMBL" id="RFU17167.1"/>
    </source>
</evidence>
<reference evidence="4 5" key="1">
    <citation type="submission" date="2018-08" db="EMBL/GenBank/DDBJ databases">
        <title>Acidipila sp. 4G-K13, an acidobacterium isolated from forest soil.</title>
        <authorList>
            <person name="Gao Z.-H."/>
            <person name="Qiu L.-H."/>
        </authorList>
    </citation>
    <scope>NUCLEOTIDE SEQUENCE [LARGE SCALE GENOMIC DNA]</scope>
    <source>
        <strain evidence="4 5">4G-K13</strain>
    </source>
</reference>
<dbReference type="Pfam" id="PF13181">
    <property type="entry name" value="TPR_8"/>
    <property type="match status" value="1"/>
</dbReference>
<evidence type="ECO:0000313" key="5">
    <source>
        <dbReference type="Proteomes" id="UP000264702"/>
    </source>
</evidence>
<feature type="repeat" description="TPR" evidence="3">
    <location>
        <begin position="67"/>
        <end position="100"/>
    </location>
</feature>
<feature type="repeat" description="TPR" evidence="3">
    <location>
        <begin position="101"/>
        <end position="134"/>
    </location>
</feature>
<evidence type="ECO:0008006" key="6">
    <source>
        <dbReference type="Google" id="ProtNLM"/>
    </source>
</evidence>
<dbReference type="SMART" id="SM00028">
    <property type="entry name" value="TPR"/>
    <property type="match status" value="10"/>
</dbReference>
<dbReference type="Proteomes" id="UP000264702">
    <property type="component" value="Unassembled WGS sequence"/>
</dbReference>
<organism evidence="4 5">
    <name type="scientific">Paracidobacterium acidisoli</name>
    <dbReference type="NCBI Taxonomy" id="2303751"/>
    <lineage>
        <taxon>Bacteria</taxon>
        <taxon>Pseudomonadati</taxon>
        <taxon>Acidobacteriota</taxon>
        <taxon>Terriglobia</taxon>
        <taxon>Terriglobales</taxon>
        <taxon>Acidobacteriaceae</taxon>
        <taxon>Paracidobacterium</taxon>
    </lineage>
</organism>
<keyword evidence="2 3" id="KW-0802">TPR repeat</keyword>
<dbReference type="InterPro" id="IPR019734">
    <property type="entry name" value="TPR_rpt"/>
</dbReference>
<name>A0A372IQE0_9BACT</name>
<proteinExistence type="predicted"/>
<feature type="repeat" description="TPR" evidence="3">
    <location>
        <begin position="521"/>
        <end position="554"/>
    </location>
</feature>
<sequence length="675" mass="74415">MLLVQERIAESSFLMEWKMACAKSSQESGWNTYRSVCHRLFRCSLLAGMLLFGWQQSRPQSTGSEDISTWMDAARTAQQAQDYSAAASAYRKAVRLEPQVAELWANLGIMEYQAGQDQPAARDLAKALALKPSLFSANLFLGLEQLRLDAPRSALRYLSSAERLNASDPQVWIATARAYKALHDYWKATSSYRQALQIDPANSSAWLGLGMTYLAHVESDSRVLTDTAPSSGYTYALFAEMLVRQGRLLQAVSEYRSAINHADHPPCLPPALSLVYIQLGKLQDAANTLASDEDRQSECPLTDLAQAAAKAHEENYPDAVAMLNQAWSTDDGYTEANLVRALSALPSANRDRLTAELSQGAQNGSVSAKKLLAVLQGNAMQQEHQPASRTLEPGPFRESDVRRAFLRGHFSRCAELATLAERPPAPSLQLLSAECNYLSGNYSEASAELNRISSRSDAVVLYWTIKVNQYLSREALNHFQQLAPDSPETHILLGDVERQQQRYDIAISEYKVALAKSPKDSAALEGLAAAYFMNSNLSEAIETAKTALTIWPNNPEVSLVLGEALLSQHNYDAAESPLLQALNGKPQTLPHVHALLGRVCEAQSRDEEAITHLKLALSSDEDGSIHYQLARLYRKRGNKAEADKMLARTLQLEAESRAHAVVAFQKGTTVHDPER</sequence>
<dbReference type="PROSITE" id="PS50005">
    <property type="entry name" value="TPR"/>
    <property type="match status" value="5"/>
</dbReference>
<comment type="caution">
    <text evidence="4">The sequence shown here is derived from an EMBL/GenBank/DDBJ whole genome shotgun (WGS) entry which is preliminary data.</text>
</comment>
<gene>
    <name evidence="4" type="ORF">D0Y96_10800</name>
</gene>
<evidence type="ECO:0000256" key="2">
    <source>
        <dbReference type="ARBA" id="ARBA00022803"/>
    </source>
</evidence>
<dbReference type="Pfam" id="PF13432">
    <property type="entry name" value="TPR_16"/>
    <property type="match status" value="2"/>
</dbReference>
<accession>A0A372IQE0</accession>
<dbReference type="PANTHER" id="PTHR44943">
    <property type="entry name" value="CELLULOSE SYNTHASE OPERON PROTEIN C"/>
    <property type="match status" value="1"/>
</dbReference>
<dbReference type="SUPFAM" id="SSF48452">
    <property type="entry name" value="TPR-like"/>
    <property type="match status" value="3"/>
</dbReference>
<keyword evidence="1" id="KW-0677">Repeat</keyword>
<feature type="repeat" description="TPR" evidence="3">
    <location>
        <begin position="487"/>
        <end position="520"/>
    </location>
</feature>
<keyword evidence="5" id="KW-1185">Reference proteome</keyword>
<feature type="repeat" description="TPR" evidence="3">
    <location>
        <begin position="169"/>
        <end position="202"/>
    </location>
</feature>
<dbReference type="Gene3D" id="1.25.40.10">
    <property type="entry name" value="Tetratricopeptide repeat domain"/>
    <property type="match status" value="3"/>
</dbReference>
<evidence type="ECO:0000256" key="1">
    <source>
        <dbReference type="ARBA" id="ARBA00022737"/>
    </source>
</evidence>
<dbReference type="AlphaFoldDB" id="A0A372IQE0"/>
<protein>
    <recommendedName>
        <fullName evidence="6">Tetratricopeptide repeat protein</fullName>
    </recommendedName>
</protein>